<dbReference type="InterPro" id="IPR011042">
    <property type="entry name" value="6-blade_b-propeller_TolB-like"/>
</dbReference>
<name>A0AA86T4K7_9BACT</name>
<gene>
    <name evidence="3" type="ORF">DNFV4_00690</name>
</gene>
<dbReference type="InterPro" id="IPR011041">
    <property type="entry name" value="Quinoprot_gluc/sorb_DH_b-prop"/>
</dbReference>
<dbReference type="PANTHER" id="PTHR19328:SF75">
    <property type="entry name" value="ALDOSE SUGAR DEHYDROGENASE YLII"/>
    <property type="match status" value="1"/>
</dbReference>
<dbReference type="RefSeq" id="WP_289267258.1">
    <property type="nucleotide sequence ID" value="NZ_OX365700.1"/>
</dbReference>
<protein>
    <submittedName>
        <fullName evidence="3">PQQ-dependent sugar dehydrogenase</fullName>
    </submittedName>
</protein>
<dbReference type="InterPro" id="IPR012938">
    <property type="entry name" value="Glc/Sorbosone_DH"/>
</dbReference>
<evidence type="ECO:0000256" key="1">
    <source>
        <dbReference type="SAM" id="SignalP"/>
    </source>
</evidence>
<keyword evidence="4" id="KW-1185">Reference proteome</keyword>
<feature type="signal peptide" evidence="1">
    <location>
        <begin position="1"/>
        <end position="21"/>
    </location>
</feature>
<dbReference type="Pfam" id="PF07995">
    <property type="entry name" value="GSDH"/>
    <property type="match status" value="1"/>
</dbReference>
<organism evidence="3 4">
    <name type="scientific">Nitrospira tepida</name>
    <dbReference type="NCBI Taxonomy" id="2973512"/>
    <lineage>
        <taxon>Bacteria</taxon>
        <taxon>Pseudomonadati</taxon>
        <taxon>Nitrospirota</taxon>
        <taxon>Nitrospiria</taxon>
        <taxon>Nitrospirales</taxon>
        <taxon>Nitrospiraceae</taxon>
        <taxon>Nitrospira</taxon>
    </lineage>
</organism>
<accession>A0AA86T4K7</accession>
<feature type="domain" description="Glucose/Sorbosone dehydrogenase" evidence="2">
    <location>
        <begin position="175"/>
        <end position="481"/>
    </location>
</feature>
<proteinExistence type="predicted"/>
<keyword evidence="1" id="KW-0732">Signal</keyword>
<evidence type="ECO:0000259" key="2">
    <source>
        <dbReference type="Pfam" id="PF07995"/>
    </source>
</evidence>
<reference evidence="3" key="1">
    <citation type="submission" date="2022-10" db="EMBL/GenBank/DDBJ databases">
        <authorList>
            <person name="Koch H."/>
        </authorList>
    </citation>
    <scope>NUCLEOTIDE SEQUENCE</scope>
    <source>
        <strain evidence="3">DNF</strain>
    </source>
</reference>
<evidence type="ECO:0000313" key="3">
    <source>
        <dbReference type="EMBL" id="CAI4030262.1"/>
    </source>
</evidence>
<sequence length="492" mass="52469">MTALLKSATIVALLSAGFSLIQCSGGDSSSGNPGSSGTGVATITVLTPSQDASLPSGPVTVSFAVLNHTIGLRQQPHMVFFVDNDPVPHEFFNGPGITDQDGVLYRGAHTHSVHWQSQSSFQMFGLRAGVHQVKLVLVDAAGIALQNPEATQTVSFTIVASADREFRLEPMLTGLNLPLAMATAPDGRVFYTELMTGNIRVIDTVGGTWQLRPTPFYHLDVYSATDQGLLGIVLDPAFSSNGYVYVYHTVSDASRNRVVRLKDNNGQGTEETVILDNIPVGLIFHNGGIMRFGPDGKLYITTGDARQSDLAQDLSSLAGKVLRINPDGTVPNDNPFPGSPVYLLGLRHSFGLTFHPHTGTLWLTDNGEDDNDEVNRGISGGNYGWPIVRGIANDPRFVDPLAAFTPSLGITGIVAVGTNSPYPAEYHNNLFFTDANTGQIQRIVLQGADLTERGELSIAFGGGVGTLIDLVEGPGGFLYATSLEGIYQVVRN</sequence>
<dbReference type="EMBL" id="OX365700">
    <property type="protein sequence ID" value="CAI4030262.1"/>
    <property type="molecule type" value="Genomic_DNA"/>
</dbReference>
<dbReference type="KEGG" id="nti:DNFV4_00690"/>
<dbReference type="Proteomes" id="UP001179121">
    <property type="component" value="Chromosome"/>
</dbReference>
<dbReference type="Gene3D" id="2.120.10.30">
    <property type="entry name" value="TolB, C-terminal domain"/>
    <property type="match status" value="1"/>
</dbReference>
<dbReference type="AlphaFoldDB" id="A0AA86T4K7"/>
<dbReference type="SUPFAM" id="SSF50952">
    <property type="entry name" value="Soluble quinoprotein glucose dehydrogenase"/>
    <property type="match status" value="1"/>
</dbReference>
<evidence type="ECO:0000313" key="4">
    <source>
        <dbReference type="Proteomes" id="UP001179121"/>
    </source>
</evidence>
<dbReference type="PANTHER" id="PTHR19328">
    <property type="entry name" value="HEDGEHOG-INTERACTING PROTEIN"/>
    <property type="match status" value="1"/>
</dbReference>
<feature type="chain" id="PRO_5041653422" evidence="1">
    <location>
        <begin position="22"/>
        <end position="492"/>
    </location>
</feature>